<keyword evidence="1" id="KW-0479">Metal-binding</keyword>
<reference evidence="3" key="1">
    <citation type="submission" date="2023-10" db="EMBL/GenBank/DDBJ databases">
        <title>Chromosome-level genome of the transformable northern wattle, Acacia crassicarpa.</title>
        <authorList>
            <person name="Massaro I."/>
            <person name="Sinha N.R."/>
            <person name="Poethig S."/>
            <person name="Leichty A.R."/>
        </authorList>
    </citation>
    <scope>NUCLEOTIDE SEQUENCE</scope>
    <source>
        <strain evidence="3">Acra3RX</strain>
        <tissue evidence="3">Leaf</tissue>
    </source>
</reference>
<dbReference type="Gene3D" id="3.30.40.10">
    <property type="entry name" value="Zinc/RING finger domain, C3HC4 (zinc finger)"/>
    <property type="match status" value="1"/>
</dbReference>
<proteinExistence type="predicted"/>
<evidence type="ECO:0000259" key="2">
    <source>
        <dbReference type="PROSITE" id="PS50089"/>
    </source>
</evidence>
<dbReference type="InterPro" id="IPR001841">
    <property type="entry name" value="Znf_RING"/>
</dbReference>
<name>A0AAE1MCC6_9FABA</name>
<comment type="caution">
    <text evidence="3">The sequence shown here is derived from an EMBL/GenBank/DDBJ whole genome shotgun (WGS) entry which is preliminary data.</text>
</comment>
<dbReference type="Proteomes" id="UP001293593">
    <property type="component" value="Unassembled WGS sequence"/>
</dbReference>
<gene>
    <name evidence="3" type="ORF">QN277_006220</name>
</gene>
<dbReference type="SUPFAM" id="SSF57850">
    <property type="entry name" value="RING/U-box"/>
    <property type="match status" value="1"/>
</dbReference>
<evidence type="ECO:0000313" key="4">
    <source>
        <dbReference type="Proteomes" id="UP001293593"/>
    </source>
</evidence>
<dbReference type="AlphaFoldDB" id="A0AAE1MCC6"/>
<feature type="domain" description="RING-type" evidence="2">
    <location>
        <begin position="23"/>
        <end position="58"/>
    </location>
</feature>
<keyword evidence="1" id="KW-0863">Zinc-finger</keyword>
<evidence type="ECO:0000313" key="3">
    <source>
        <dbReference type="EMBL" id="KAK4259944.1"/>
    </source>
</evidence>
<keyword evidence="1" id="KW-0862">Zinc</keyword>
<evidence type="ECO:0000256" key="1">
    <source>
        <dbReference type="PROSITE-ProRule" id="PRU00175"/>
    </source>
</evidence>
<dbReference type="GO" id="GO:0008270">
    <property type="term" value="F:zinc ion binding"/>
    <property type="evidence" value="ECO:0007669"/>
    <property type="project" value="UniProtKB-KW"/>
</dbReference>
<dbReference type="InterPro" id="IPR013083">
    <property type="entry name" value="Znf_RING/FYVE/PHD"/>
</dbReference>
<dbReference type="EMBL" id="JAWXYG010000011">
    <property type="protein sequence ID" value="KAK4259944.1"/>
    <property type="molecule type" value="Genomic_DNA"/>
</dbReference>
<protein>
    <recommendedName>
        <fullName evidence="2">RING-type domain-containing protein</fullName>
    </recommendedName>
</protein>
<keyword evidence="4" id="KW-1185">Reference proteome</keyword>
<accession>A0AAE1MCC6</accession>
<dbReference type="PROSITE" id="PS50089">
    <property type="entry name" value="ZF_RING_2"/>
    <property type="match status" value="1"/>
</dbReference>
<dbReference type="Pfam" id="PF13920">
    <property type="entry name" value="zf-C3HC4_3"/>
    <property type="match status" value="1"/>
</dbReference>
<sequence length="69" mass="8047">MGSNRELECWQQLIQSLTEAITCEICLDREKEISFRCKHTACEVCASRSSFSICHICQEPLTNHRRLFL</sequence>
<organism evidence="3 4">
    <name type="scientific">Acacia crassicarpa</name>
    <name type="common">northern wattle</name>
    <dbReference type="NCBI Taxonomy" id="499986"/>
    <lineage>
        <taxon>Eukaryota</taxon>
        <taxon>Viridiplantae</taxon>
        <taxon>Streptophyta</taxon>
        <taxon>Embryophyta</taxon>
        <taxon>Tracheophyta</taxon>
        <taxon>Spermatophyta</taxon>
        <taxon>Magnoliopsida</taxon>
        <taxon>eudicotyledons</taxon>
        <taxon>Gunneridae</taxon>
        <taxon>Pentapetalae</taxon>
        <taxon>rosids</taxon>
        <taxon>fabids</taxon>
        <taxon>Fabales</taxon>
        <taxon>Fabaceae</taxon>
        <taxon>Caesalpinioideae</taxon>
        <taxon>mimosoid clade</taxon>
        <taxon>Acacieae</taxon>
        <taxon>Acacia</taxon>
    </lineage>
</organism>